<dbReference type="PANTHER" id="PTHR45911:SF4">
    <property type="entry name" value="MULTIPLE C2 AND TRANSMEMBRANE DOMAIN-CONTAINING PROTEIN"/>
    <property type="match status" value="1"/>
</dbReference>
<feature type="compositionally biased region" description="Basic residues" evidence="8">
    <location>
        <begin position="243"/>
        <end position="254"/>
    </location>
</feature>
<dbReference type="InterPro" id="IPR013583">
    <property type="entry name" value="MCTP_C"/>
</dbReference>
<dbReference type="InterPro" id="IPR035892">
    <property type="entry name" value="C2_domain_sf"/>
</dbReference>
<evidence type="ECO:0000256" key="9">
    <source>
        <dbReference type="SAM" id="Phobius"/>
    </source>
</evidence>
<feature type="region of interest" description="Disordered" evidence="8">
    <location>
        <begin position="235"/>
        <end position="256"/>
    </location>
</feature>
<dbReference type="GO" id="GO:0030672">
    <property type="term" value="C:synaptic vesicle membrane"/>
    <property type="evidence" value="ECO:0007669"/>
    <property type="project" value="TreeGrafter"/>
</dbReference>
<dbReference type="Pfam" id="PF00168">
    <property type="entry name" value="C2"/>
    <property type="match status" value="3"/>
</dbReference>
<dbReference type="AlphaFoldDB" id="A0A6A4VG54"/>
<dbReference type="FunFam" id="2.60.40.150:FF:000167">
    <property type="entry name" value="Multiple C2 domains, transmembrane 2a"/>
    <property type="match status" value="1"/>
</dbReference>
<dbReference type="CDD" id="cd08377">
    <property type="entry name" value="C2C_MCTP_PRT"/>
    <property type="match status" value="1"/>
</dbReference>
<keyword evidence="6 9" id="KW-1133">Transmembrane helix</keyword>
<feature type="domain" description="C2" evidence="10">
    <location>
        <begin position="454"/>
        <end position="574"/>
    </location>
</feature>
<evidence type="ECO:0000256" key="7">
    <source>
        <dbReference type="ARBA" id="ARBA00023136"/>
    </source>
</evidence>
<evidence type="ECO:0000256" key="3">
    <source>
        <dbReference type="ARBA" id="ARBA00022723"/>
    </source>
</evidence>
<comment type="caution">
    <text evidence="11">The sequence shown here is derived from an EMBL/GenBank/DDBJ whole genome shotgun (WGS) entry which is preliminary data.</text>
</comment>
<dbReference type="Proteomes" id="UP000440578">
    <property type="component" value="Unassembled WGS sequence"/>
</dbReference>
<evidence type="ECO:0000259" key="10">
    <source>
        <dbReference type="PROSITE" id="PS50004"/>
    </source>
</evidence>
<dbReference type="Pfam" id="PF08372">
    <property type="entry name" value="PRT_C"/>
    <property type="match status" value="1"/>
</dbReference>
<keyword evidence="4" id="KW-0677">Repeat</keyword>
<gene>
    <name evidence="11" type="primary">Mctp_0</name>
    <name evidence="11" type="ORF">FJT64_009510</name>
</gene>
<feature type="region of interest" description="Disordered" evidence="8">
    <location>
        <begin position="1"/>
        <end position="121"/>
    </location>
</feature>
<feature type="region of interest" description="Disordered" evidence="8">
    <location>
        <begin position="143"/>
        <end position="217"/>
    </location>
</feature>
<feature type="region of interest" description="Disordered" evidence="8">
    <location>
        <begin position="447"/>
        <end position="466"/>
    </location>
</feature>
<feature type="compositionally biased region" description="Low complexity" evidence="8">
    <location>
        <begin position="187"/>
        <end position="199"/>
    </location>
</feature>
<sequence length="960" mass="107673">MGHMKPNSAEPLDAEDQARRRRRAAASSDDDRLAAFARDLSDSWYSDLPPKLDAGGVSTSNANKKSTFIRLFSHRVKRTTPRGRPANSNERSEGHTRAGTGEDEARAESSDRSEASVHTHSHLAEKVALAQKTHGFLNTLRHRFQKSHSRDREREPSSPRDPVNGSSRTGSVPDVSQKDHSDHGGESSDPSGSTTPSTKSPRKGRAPGGPAAAGSRCSCAGSAMRLGERLRASLSGALERAPRRTRSVRSRRQTLPRPVSRLSDDVLFLCEGDDELNSLTASGSSDSSLAEVSAVSGRICARHPSADPDGDSAQHAALRQHEFFVLDVYLKHGRNLPAMDNSGTSDPYVKFKLGGKVVCKSKIVYKTLNPLWDEWFQIPIDDPYVPLQIKVYDHDWGMNDDFMGEAELDLSTLEPNREQEMTLNLSDSAKSGEQGSITLAANLVPKSKEEREQLAGAGSRSTDSKKLKNQQWSSVVTIVLVEAKDLMAMDSEGTSDPYVKLRLGAEKYKSKVQDRTLTPRWLEQFDMHLYDSGSQILEIEVFDHDARSKDDFMGKTAPAPVFILLTVSGMTNVETISDLLTYQEDPEQVDTIRKQFNLRNTLKQVKEVGHLTVKVFKAMGLASADIGGKSDPFCVLELVNSRLQTQTEYKTLSPQWNKIFFFNVKDIHSVLEVTVYDEDKDHKVEFLGKVSIPLLKIRPGERRWYALKDKKLLGRAKGNNPQVMLEMDLVWNPARAAIRTFNPREEKYTRPELKFKRAVFIRNVNRLKEMGAGFAEGAKFIKSIFDWESKPRTIAAFFAFMLGAYSFELYMAPVALLVVFFKGWVDEKKSLKEKLMAVQEVTAMVQNILGYIASLGECVQNTFNFTVPFLSWLAVLVLSLVAVVLYNVPIRYLVMLFGVHKFSKKLLRPNAIPNNELLDFLSRVPDNDQLRQFRELRPAQVTDAERRREQRMKQSQKKTS</sequence>
<dbReference type="SUPFAM" id="SSF49562">
    <property type="entry name" value="C2 domain (Calcium/lipid-binding domain, CaLB)"/>
    <property type="match status" value="3"/>
</dbReference>
<reference evidence="11 12" key="1">
    <citation type="submission" date="2019-07" db="EMBL/GenBank/DDBJ databases">
        <title>Draft genome assembly of a fouling barnacle, Amphibalanus amphitrite (Darwin, 1854): The first reference genome for Thecostraca.</title>
        <authorList>
            <person name="Kim W."/>
        </authorList>
    </citation>
    <scope>NUCLEOTIDE SEQUENCE [LARGE SCALE GENOMIC DNA]</scope>
    <source>
        <strain evidence="11">SNU_AA5</strain>
        <tissue evidence="11">Soma without cirri and trophi</tissue>
    </source>
</reference>
<dbReference type="PROSITE" id="PS50004">
    <property type="entry name" value="C2"/>
    <property type="match status" value="3"/>
</dbReference>
<dbReference type="GO" id="GO:0046928">
    <property type="term" value="P:regulation of neurotransmitter secretion"/>
    <property type="evidence" value="ECO:0007669"/>
    <property type="project" value="TreeGrafter"/>
</dbReference>
<feature type="transmembrane region" description="Helical" evidence="9">
    <location>
        <begin position="794"/>
        <end position="821"/>
    </location>
</feature>
<keyword evidence="2 9" id="KW-0812">Transmembrane</keyword>
<dbReference type="GO" id="GO:0005509">
    <property type="term" value="F:calcium ion binding"/>
    <property type="evidence" value="ECO:0007669"/>
    <property type="project" value="TreeGrafter"/>
</dbReference>
<dbReference type="PRINTS" id="PR00360">
    <property type="entry name" value="C2DOMAIN"/>
</dbReference>
<feature type="domain" description="C2" evidence="10">
    <location>
        <begin position="590"/>
        <end position="709"/>
    </location>
</feature>
<feature type="compositionally biased region" description="Basic residues" evidence="8">
    <location>
        <begin position="72"/>
        <end position="81"/>
    </location>
</feature>
<dbReference type="CDD" id="cd04042">
    <property type="entry name" value="C2A_MCTP_PRT"/>
    <property type="match status" value="1"/>
</dbReference>
<evidence type="ECO:0000256" key="1">
    <source>
        <dbReference type="ARBA" id="ARBA00004141"/>
    </source>
</evidence>
<feature type="compositionally biased region" description="Basic and acidic residues" evidence="8">
    <location>
        <begin position="176"/>
        <end position="186"/>
    </location>
</feature>
<name>A0A6A4VG54_AMPAM</name>
<feature type="compositionally biased region" description="Low complexity" evidence="8">
    <location>
        <begin position="208"/>
        <end position="217"/>
    </location>
</feature>
<dbReference type="OrthoDB" id="5973539at2759"/>
<dbReference type="EMBL" id="VIIS01001807">
    <property type="protein sequence ID" value="KAF0292523.1"/>
    <property type="molecule type" value="Genomic_DNA"/>
</dbReference>
<feature type="transmembrane region" description="Helical" evidence="9">
    <location>
        <begin position="869"/>
        <end position="894"/>
    </location>
</feature>
<feature type="compositionally biased region" description="Basic and acidic residues" evidence="8">
    <location>
        <begin position="148"/>
        <end position="158"/>
    </location>
</feature>
<keyword evidence="3" id="KW-0479">Metal-binding</keyword>
<evidence type="ECO:0000313" key="12">
    <source>
        <dbReference type="Proteomes" id="UP000440578"/>
    </source>
</evidence>
<keyword evidence="5" id="KW-0106">Calcium</keyword>
<protein>
    <submittedName>
        <fullName evidence="11">Multiple C2 and transmembrane domain-containing protein</fullName>
    </submittedName>
</protein>
<feature type="compositionally biased region" description="Basic and acidic residues" evidence="8">
    <location>
        <begin position="103"/>
        <end position="121"/>
    </location>
</feature>
<dbReference type="CDD" id="cd08376">
    <property type="entry name" value="C2B_MCTP_PRT"/>
    <property type="match status" value="1"/>
</dbReference>
<dbReference type="Gene3D" id="2.60.40.150">
    <property type="entry name" value="C2 domain"/>
    <property type="match status" value="3"/>
</dbReference>
<accession>A0A6A4VG54</accession>
<feature type="compositionally biased region" description="Polar residues" evidence="8">
    <location>
        <begin position="57"/>
        <end position="66"/>
    </location>
</feature>
<feature type="domain" description="C2" evidence="10">
    <location>
        <begin position="308"/>
        <end position="423"/>
    </location>
</feature>
<evidence type="ECO:0000256" key="6">
    <source>
        <dbReference type="ARBA" id="ARBA00022989"/>
    </source>
</evidence>
<dbReference type="InterPro" id="IPR000008">
    <property type="entry name" value="C2_dom"/>
</dbReference>
<evidence type="ECO:0000256" key="4">
    <source>
        <dbReference type="ARBA" id="ARBA00022737"/>
    </source>
</evidence>
<keyword evidence="12" id="KW-1185">Reference proteome</keyword>
<evidence type="ECO:0000313" key="11">
    <source>
        <dbReference type="EMBL" id="KAF0292523.1"/>
    </source>
</evidence>
<comment type="subcellular location">
    <subcellularLocation>
        <location evidence="1">Membrane</location>
        <topology evidence="1">Multi-pass membrane protein</topology>
    </subcellularLocation>
</comment>
<proteinExistence type="predicted"/>
<evidence type="ECO:0000256" key="8">
    <source>
        <dbReference type="SAM" id="MobiDB-lite"/>
    </source>
</evidence>
<keyword evidence="7 9" id="KW-0472">Membrane</keyword>
<dbReference type="SMART" id="SM00239">
    <property type="entry name" value="C2"/>
    <property type="match status" value="3"/>
</dbReference>
<evidence type="ECO:0000256" key="5">
    <source>
        <dbReference type="ARBA" id="ARBA00022837"/>
    </source>
</evidence>
<evidence type="ECO:0000256" key="2">
    <source>
        <dbReference type="ARBA" id="ARBA00022692"/>
    </source>
</evidence>
<dbReference type="PANTHER" id="PTHR45911">
    <property type="entry name" value="C2 DOMAIN-CONTAINING PROTEIN"/>
    <property type="match status" value="1"/>
</dbReference>
<organism evidence="11 12">
    <name type="scientific">Amphibalanus amphitrite</name>
    <name type="common">Striped barnacle</name>
    <name type="synonym">Balanus amphitrite</name>
    <dbReference type="NCBI Taxonomy" id="1232801"/>
    <lineage>
        <taxon>Eukaryota</taxon>
        <taxon>Metazoa</taxon>
        <taxon>Ecdysozoa</taxon>
        <taxon>Arthropoda</taxon>
        <taxon>Crustacea</taxon>
        <taxon>Multicrustacea</taxon>
        <taxon>Cirripedia</taxon>
        <taxon>Thoracica</taxon>
        <taxon>Thoracicalcarea</taxon>
        <taxon>Balanomorpha</taxon>
        <taxon>Balanoidea</taxon>
        <taxon>Balanidae</taxon>
        <taxon>Amphibalaninae</taxon>
        <taxon>Amphibalanus</taxon>
    </lineage>
</organism>